<feature type="region of interest" description="Disordered" evidence="1">
    <location>
        <begin position="27"/>
        <end position="77"/>
    </location>
</feature>
<keyword evidence="3" id="KW-1185">Reference proteome</keyword>
<feature type="compositionally biased region" description="Basic and acidic residues" evidence="1">
    <location>
        <begin position="67"/>
        <end position="77"/>
    </location>
</feature>
<evidence type="ECO:0000313" key="3">
    <source>
        <dbReference type="Proteomes" id="UP000190774"/>
    </source>
</evidence>
<dbReference type="Proteomes" id="UP000190774">
    <property type="component" value="Unassembled WGS sequence"/>
</dbReference>
<proteinExistence type="predicted"/>
<accession>A0A1T4XQX7</accession>
<organism evidence="2 3">
    <name type="scientific">Prosthecobacter debontii</name>
    <dbReference type="NCBI Taxonomy" id="48467"/>
    <lineage>
        <taxon>Bacteria</taxon>
        <taxon>Pseudomonadati</taxon>
        <taxon>Verrucomicrobiota</taxon>
        <taxon>Verrucomicrobiia</taxon>
        <taxon>Verrucomicrobiales</taxon>
        <taxon>Verrucomicrobiaceae</taxon>
        <taxon>Prosthecobacter</taxon>
    </lineage>
</organism>
<evidence type="ECO:0000313" key="2">
    <source>
        <dbReference type="EMBL" id="SKA91952.1"/>
    </source>
</evidence>
<sequence length="77" mass="8622">MRHLLLLASLLTLASCISFPRAEKARREGQVLNPEFNPWKRNPGTDAEIQHGQEGSAAAGNTPPMKARTDFKDPYFR</sequence>
<evidence type="ECO:0000256" key="1">
    <source>
        <dbReference type="SAM" id="MobiDB-lite"/>
    </source>
</evidence>
<dbReference type="STRING" id="48467.SAMN02745166_01812"/>
<dbReference type="RefSeq" id="WP_078812999.1">
    <property type="nucleotide sequence ID" value="NZ_FUYE01000005.1"/>
</dbReference>
<name>A0A1T4XQX7_9BACT</name>
<reference evidence="3" key="1">
    <citation type="submission" date="2017-02" db="EMBL/GenBank/DDBJ databases">
        <authorList>
            <person name="Varghese N."/>
            <person name="Submissions S."/>
        </authorList>
    </citation>
    <scope>NUCLEOTIDE SEQUENCE [LARGE SCALE GENOMIC DNA]</scope>
    <source>
        <strain evidence="3">ATCC 700200</strain>
    </source>
</reference>
<protein>
    <submittedName>
        <fullName evidence="2">Uncharacterized protein</fullName>
    </submittedName>
</protein>
<gene>
    <name evidence="2" type="ORF">SAMN02745166_01812</name>
</gene>
<dbReference type="EMBL" id="FUYE01000005">
    <property type="protein sequence ID" value="SKA91952.1"/>
    <property type="molecule type" value="Genomic_DNA"/>
</dbReference>
<dbReference type="PROSITE" id="PS51257">
    <property type="entry name" value="PROKAR_LIPOPROTEIN"/>
    <property type="match status" value="1"/>
</dbReference>
<dbReference type="AlphaFoldDB" id="A0A1T4XQX7"/>